<dbReference type="InterPro" id="IPR001810">
    <property type="entry name" value="F-box_dom"/>
</dbReference>
<evidence type="ECO:0000313" key="2">
    <source>
        <dbReference type="EMBL" id="PSN70705.1"/>
    </source>
</evidence>
<dbReference type="STRING" id="1448308.A0A2T2NZ54"/>
<dbReference type="EMBL" id="KZ678131">
    <property type="protein sequence ID" value="PSN70705.1"/>
    <property type="molecule type" value="Genomic_DNA"/>
</dbReference>
<reference evidence="2 3" key="1">
    <citation type="journal article" date="2018" name="Front. Microbiol.">
        <title>Genome-Wide Analysis of Corynespora cassiicola Leaf Fall Disease Putative Effectors.</title>
        <authorList>
            <person name="Lopez D."/>
            <person name="Ribeiro S."/>
            <person name="Label P."/>
            <person name="Fumanal B."/>
            <person name="Venisse J.S."/>
            <person name="Kohler A."/>
            <person name="de Oliveira R.R."/>
            <person name="Labutti K."/>
            <person name="Lipzen A."/>
            <person name="Lail K."/>
            <person name="Bauer D."/>
            <person name="Ohm R.A."/>
            <person name="Barry K.W."/>
            <person name="Spatafora J."/>
            <person name="Grigoriev I.V."/>
            <person name="Martin F.M."/>
            <person name="Pujade-Renaud V."/>
        </authorList>
    </citation>
    <scope>NUCLEOTIDE SEQUENCE [LARGE SCALE GENOMIC DNA]</scope>
    <source>
        <strain evidence="2 3">Philippines</strain>
    </source>
</reference>
<dbReference type="Pfam" id="PF12937">
    <property type="entry name" value="F-box-like"/>
    <property type="match status" value="1"/>
</dbReference>
<proteinExistence type="predicted"/>
<dbReference type="Proteomes" id="UP000240883">
    <property type="component" value="Unassembled WGS sequence"/>
</dbReference>
<evidence type="ECO:0000313" key="3">
    <source>
        <dbReference type="Proteomes" id="UP000240883"/>
    </source>
</evidence>
<name>A0A2T2NZ54_CORCC</name>
<dbReference type="SUPFAM" id="SSF81383">
    <property type="entry name" value="F-box domain"/>
    <property type="match status" value="1"/>
</dbReference>
<dbReference type="Gene3D" id="1.20.1280.50">
    <property type="match status" value="1"/>
</dbReference>
<protein>
    <recommendedName>
        <fullName evidence="1">F-box domain-containing protein</fullName>
    </recommendedName>
</protein>
<dbReference type="SUPFAM" id="SSF52047">
    <property type="entry name" value="RNI-like"/>
    <property type="match status" value="1"/>
</dbReference>
<evidence type="ECO:0000259" key="1">
    <source>
        <dbReference type="Pfam" id="PF12937"/>
    </source>
</evidence>
<organism evidence="2 3">
    <name type="scientific">Corynespora cassiicola Philippines</name>
    <dbReference type="NCBI Taxonomy" id="1448308"/>
    <lineage>
        <taxon>Eukaryota</taxon>
        <taxon>Fungi</taxon>
        <taxon>Dikarya</taxon>
        <taxon>Ascomycota</taxon>
        <taxon>Pezizomycotina</taxon>
        <taxon>Dothideomycetes</taxon>
        <taxon>Pleosporomycetidae</taxon>
        <taxon>Pleosporales</taxon>
        <taxon>Corynesporascaceae</taxon>
        <taxon>Corynespora</taxon>
    </lineage>
</organism>
<dbReference type="AlphaFoldDB" id="A0A2T2NZ54"/>
<feature type="domain" description="F-box" evidence="1">
    <location>
        <begin position="20"/>
        <end position="66"/>
    </location>
</feature>
<dbReference type="InterPro" id="IPR036047">
    <property type="entry name" value="F-box-like_dom_sf"/>
</dbReference>
<sequence length="423" mass="47652">MIIELEKSQDGAGLARDRLAVLPDELLLHIFELLGRMSKRSLCAVSRLNKKYHQLSDAVLYKSILFNTPELHLTFSESLGRRPRRGSAIHEIKLAYPSSELSQLALDRPVHGSYIDPSRFEGLSRTLSIMSNLEKLDISVPDVLLHGIGSLFNGPFDLACLKSCTLFYQCANDEYWDLRENIHIFAHPTLESLTIKRAKLDEQGFDFLERPHETALKKLELIECDMNDDGLSDLLEFPEALEEFVMTQSEEPSPELEESSDSLADYIVALKSQAQSLKSITIDHPSLGCRKALRMREFVSMKTLRVNWDYQLFGKSSKKPRLHSLGLPPELEVLELFNELGTDDEVTDLFVNFIENKNSVARRWKRMVVVGDDDGNVCKDIKNVCQEQGLQLDIIGAMDVDVDSVADADSEADADIDSEGDSC</sequence>
<gene>
    <name evidence="2" type="ORF">BS50DRAFT_570226</name>
</gene>
<accession>A0A2T2NZ54</accession>
<keyword evidence="3" id="KW-1185">Reference proteome</keyword>
<dbReference type="OrthoDB" id="2522477at2759"/>